<dbReference type="Pfam" id="PF13516">
    <property type="entry name" value="LRR_6"/>
    <property type="match status" value="6"/>
</dbReference>
<evidence type="ECO:0000313" key="5">
    <source>
        <dbReference type="Proteomes" id="UP000749559"/>
    </source>
</evidence>
<organism evidence="4 5">
    <name type="scientific">Owenia fusiformis</name>
    <name type="common">Polychaete worm</name>
    <dbReference type="NCBI Taxonomy" id="6347"/>
    <lineage>
        <taxon>Eukaryota</taxon>
        <taxon>Metazoa</taxon>
        <taxon>Spiralia</taxon>
        <taxon>Lophotrochozoa</taxon>
        <taxon>Annelida</taxon>
        <taxon>Polychaeta</taxon>
        <taxon>Sedentaria</taxon>
        <taxon>Canalipalpata</taxon>
        <taxon>Sabellida</taxon>
        <taxon>Oweniida</taxon>
        <taxon>Oweniidae</taxon>
        <taxon>Owenia</taxon>
    </lineage>
</organism>
<feature type="domain" description="EF-hand" evidence="3">
    <location>
        <begin position="628"/>
        <end position="663"/>
    </location>
</feature>
<evidence type="ECO:0000313" key="4">
    <source>
        <dbReference type="EMBL" id="CAH1801927.1"/>
    </source>
</evidence>
<dbReference type="SMART" id="SM00054">
    <property type="entry name" value="EFh"/>
    <property type="match status" value="2"/>
</dbReference>
<comment type="caution">
    <text evidence="4">The sequence shown here is derived from an EMBL/GenBank/DDBJ whole genome shotgun (WGS) entry which is preliminary data.</text>
</comment>
<evidence type="ECO:0000256" key="1">
    <source>
        <dbReference type="ARBA" id="ARBA00022837"/>
    </source>
</evidence>
<sequence length="669" mass="74668">MNSKIRARSAKTKTTITKTNAATESNNDNIVFSYTKSRPKTAKVRTLPKKLPTTSTPKRTTQPVRKADRKDSFEDHVYQPKTNQYKGILKKPSLDLDLDLSETTITKVEDDLRIEDLELTQNTTAFMTDIEMETDDSVQISSKLRPVTHDGSNAARGDQASPRMFGRSNTSSPTGMSQKKTVTRLGKRTKLESTHANIEEIDNEDIELYEADTGTRSSSQMDVNQTIDITDDRGYDTDLENTEEPEAYDHTGKTAYVDACKRQGVIPVSYFLRHMHDPSLELKHHCLGSEGMKPIAVSLVSNCYITQLNLSDNWLGVSGGLSVCEMLRENCYITDIDLSDNKLSRQVAQSLLEVLNTNITIQKLNISGNDFDDSCAQCFADAIYNTSKLEYLDMSRNRFGEVAGVLFCPAISENSSLKYLDLSWNCIRRKGAVALAAGLKGNIALKKVNLSWNGFGNEGALALGDCLKVNSVLEELDISNNRILTEGAVLFGKGIAVNETLRILKMGKNPMQSAGCFALCTALLKNANSVMEEMDFTDVIVNPDFKDIFEKVKEVKPDIVIRHGGDETPKKPKARVHPMVKLKNYIDKNNLRLVDFFNKFDKDRSMSVTRAEFAEGITEFAEETGIKLTVQEVQLLCDELDKDGDGEINYSEMMISHTQFMANERGHLL</sequence>
<dbReference type="SUPFAM" id="SSF47473">
    <property type="entry name" value="EF-hand"/>
    <property type="match status" value="1"/>
</dbReference>
<feature type="region of interest" description="Disordered" evidence="2">
    <location>
        <begin position="145"/>
        <end position="198"/>
    </location>
</feature>
<dbReference type="Proteomes" id="UP000749559">
    <property type="component" value="Unassembled WGS sequence"/>
</dbReference>
<gene>
    <name evidence="4" type="ORF">OFUS_LOCUS25658</name>
</gene>
<evidence type="ECO:0000259" key="3">
    <source>
        <dbReference type="PROSITE" id="PS50222"/>
    </source>
</evidence>
<accession>A0A8S4Q5V0</accession>
<dbReference type="Gene3D" id="3.80.10.10">
    <property type="entry name" value="Ribonuclease Inhibitor"/>
    <property type="match status" value="1"/>
</dbReference>
<dbReference type="PROSITE" id="PS00018">
    <property type="entry name" value="EF_HAND_1"/>
    <property type="match status" value="1"/>
</dbReference>
<dbReference type="GO" id="GO:0005509">
    <property type="term" value="F:calcium ion binding"/>
    <property type="evidence" value="ECO:0007669"/>
    <property type="project" value="InterPro"/>
</dbReference>
<dbReference type="Gene3D" id="1.10.238.10">
    <property type="entry name" value="EF-hand"/>
    <property type="match status" value="1"/>
</dbReference>
<dbReference type="EMBL" id="CAIIXF020000012">
    <property type="protein sequence ID" value="CAH1801927.1"/>
    <property type="molecule type" value="Genomic_DNA"/>
</dbReference>
<dbReference type="InterPro" id="IPR052394">
    <property type="entry name" value="LRR-containing"/>
</dbReference>
<dbReference type="SUPFAM" id="SSF52047">
    <property type="entry name" value="RNI-like"/>
    <property type="match status" value="1"/>
</dbReference>
<keyword evidence="5" id="KW-1185">Reference proteome</keyword>
<reference evidence="4" key="1">
    <citation type="submission" date="2022-03" db="EMBL/GenBank/DDBJ databases">
        <authorList>
            <person name="Martin C."/>
        </authorList>
    </citation>
    <scope>NUCLEOTIDE SEQUENCE</scope>
</reference>
<feature type="compositionally biased region" description="Polar residues" evidence="2">
    <location>
        <begin position="167"/>
        <end position="180"/>
    </location>
</feature>
<dbReference type="InterPro" id="IPR002048">
    <property type="entry name" value="EF_hand_dom"/>
</dbReference>
<dbReference type="PROSITE" id="PS50222">
    <property type="entry name" value="EF_HAND_2"/>
    <property type="match status" value="2"/>
</dbReference>
<dbReference type="OrthoDB" id="120976at2759"/>
<dbReference type="AlphaFoldDB" id="A0A8S4Q5V0"/>
<dbReference type="InterPro" id="IPR001611">
    <property type="entry name" value="Leu-rich_rpt"/>
</dbReference>
<feature type="compositionally biased region" description="Low complexity" evidence="2">
    <location>
        <begin position="50"/>
        <end position="61"/>
    </location>
</feature>
<evidence type="ECO:0000256" key="2">
    <source>
        <dbReference type="SAM" id="MobiDB-lite"/>
    </source>
</evidence>
<dbReference type="InterPro" id="IPR032675">
    <property type="entry name" value="LRR_dom_sf"/>
</dbReference>
<dbReference type="CDD" id="cd00051">
    <property type="entry name" value="EFh"/>
    <property type="match status" value="1"/>
</dbReference>
<dbReference type="InterPro" id="IPR018247">
    <property type="entry name" value="EF_Hand_1_Ca_BS"/>
</dbReference>
<feature type="domain" description="EF-hand" evidence="3">
    <location>
        <begin position="588"/>
        <end position="623"/>
    </location>
</feature>
<dbReference type="Pfam" id="PF13499">
    <property type="entry name" value="EF-hand_7"/>
    <property type="match status" value="1"/>
</dbReference>
<keyword evidence="1" id="KW-0106">Calcium</keyword>
<dbReference type="PANTHER" id="PTHR24114:SF50">
    <property type="entry name" value="RNI-LIKE PROTEIN"/>
    <property type="match status" value="1"/>
</dbReference>
<protein>
    <recommendedName>
        <fullName evidence="3">EF-hand domain-containing protein</fullName>
    </recommendedName>
</protein>
<dbReference type="PANTHER" id="PTHR24114">
    <property type="entry name" value="LEUCINE RICH REPEAT FAMILY PROTEIN"/>
    <property type="match status" value="1"/>
</dbReference>
<feature type="region of interest" description="Disordered" evidence="2">
    <location>
        <begin position="50"/>
        <end position="71"/>
    </location>
</feature>
<name>A0A8S4Q5V0_OWEFU</name>
<proteinExistence type="predicted"/>
<dbReference type="InterPro" id="IPR011992">
    <property type="entry name" value="EF-hand-dom_pair"/>
</dbReference>
<dbReference type="SMART" id="SM00368">
    <property type="entry name" value="LRR_RI"/>
    <property type="match status" value="8"/>
</dbReference>